<accession>A0ABN9FLD8</accession>
<proteinExistence type="predicted"/>
<dbReference type="Proteomes" id="UP001162483">
    <property type="component" value="Unassembled WGS sequence"/>
</dbReference>
<dbReference type="InterPro" id="IPR002893">
    <property type="entry name" value="Znf_MYND"/>
</dbReference>
<evidence type="ECO:0000313" key="6">
    <source>
        <dbReference type="EMBL" id="CAI9596341.1"/>
    </source>
</evidence>
<sequence length="192" mass="22000">MAGVCEECGLCRPRMKRCVRCRGVMYCSKDCQEKHWLTHKLQCSEVPETKERAHLPEGIDKDDRNNSEKQEQANHFVIKMKNKHGKSEVRVPKCESGEEMFLFLCQHLKTPPEKIRLISRGKLITKENISSYVVDGAIFQAFGEEAEDETGLDVRDIEVLMAQLSVERNVAIKALRRTGDLIDAFLYVSDNQ</sequence>
<protein>
    <recommendedName>
        <fullName evidence="5">MYND-type domain-containing protein</fullName>
    </recommendedName>
</protein>
<organism evidence="6 7">
    <name type="scientific">Staurois parvus</name>
    <dbReference type="NCBI Taxonomy" id="386267"/>
    <lineage>
        <taxon>Eukaryota</taxon>
        <taxon>Metazoa</taxon>
        <taxon>Chordata</taxon>
        <taxon>Craniata</taxon>
        <taxon>Vertebrata</taxon>
        <taxon>Euteleostomi</taxon>
        <taxon>Amphibia</taxon>
        <taxon>Batrachia</taxon>
        <taxon>Anura</taxon>
        <taxon>Neobatrachia</taxon>
        <taxon>Ranoidea</taxon>
        <taxon>Ranidae</taxon>
        <taxon>Staurois</taxon>
    </lineage>
</organism>
<dbReference type="Gene3D" id="1.10.8.10">
    <property type="entry name" value="DNA helicase RuvA subunit, C-terminal domain"/>
    <property type="match status" value="1"/>
</dbReference>
<gene>
    <name evidence="6" type="ORF">SPARVUS_LOCUS12059176</name>
</gene>
<name>A0ABN9FLD8_9NEOB</name>
<comment type="caution">
    <text evidence="6">The sequence shown here is derived from an EMBL/GenBank/DDBJ whole genome shotgun (WGS) entry which is preliminary data.</text>
</comment>
<keyword evidence="1" id="KW-0479">Metal-binding</keyword>
<keyword evidence="7" id="KW-1185">Reference proteome</keyword>
<keyword evidence="2 4" id="KW-0863">Zinc-finger</keyword>
<feature type="domain" description="MYND-type" evidence="5">
    <location>
        <begin position="5"/>
        <end position="43"/>
    </location>
</feature>
<dbReference type="InterPro" id="IPR029071">
    <property type="entry name" value="Ubiquitin-like_domsf"/>
</dbReference>
<reference evidence="6" key="1">
    <citation type="submission" date="2023-05" db="EMBL/GenBank/DDBJ databases">
        <authorList>
            <person name="Stuckert A."/>
        </authorList>
    </citation>
    <scope>NUCLEOTIDE SEQUENCE</scope>
</reference>
<dbReference type="CDD" id="cd14278">
    <property type="entry name" value="UBA_NAC_like"/>
    <property type="match status" value="1"/>
</dbReference>
<dbReference type="Gene3D" id="6.10.140.2220">
    <property type="match status" value="1"/>
</dbReference>
<dbReference type="PROSITE" id="PS50865">
    <property type="entry name" value="ZF_MYND_2"/>
    <property type="match status" value="1"/>
</dbReference>
<dbReference type="SUPFAM" id="SSF54236">
    <property type="entry name" value="Ubiquitin-like"/>
    <property type="match status" value="1"/>
</dbReference>
<evidence type="ECO:0000259" key="5">
    <source>
        <dbReference type="PROSITE" id="PS50865"/>
    </source>
</evidence>
<dbReference type="PROSITE" id="PS01360">
    <property type="entry name" value="ZF_MYND_1"/>
    <property type="match status" value="1"/>
</dbReference>
<evidence type="ECO:0000256" key="2">
    <source>
        <dbReference type="ARBA" id="ARBA00022771"/>
    </source>
</evidence>
<evidence type="ECO:0000256" key="4">
    <source>
        <dbReference type="PROSITE-ProRule" id="PRU00134"/>
    </source>
</evidence>
<evidence type="ECO:0000256" key="1">
    <source>
        <dbReference type="ARBA" id="ARBA00022723"/>
    </source>
</evidence>
<dbReference type="EMBL" id="CATNWA010016913">
    <property type="protein sequence ID" value="CAI9596341.1"/>
    <property type="molecule type" value="Genomic_DNA"/>
</dbReference>
<evidence type="ECO:0000256" key="3">
    <source>
        <dbReference type="ARBA" id="ARBA00022833"/>
    </source>
</evidence>
<keyword evidence="3" id="KW-0862">Zinc</keyword>
<dbReference type="SUPFAM" id="SSF144232">
    <property type="entry name" value="HIT/MYND zinc finger-like"/>
    <property type="match status" value="1"/>
</dbReference>
<evidence type="ECO:0000313" key="7">
    <source>
        <dbReference type="Proteomes" id="UP001162483"/>
    </source>
</evidence>
<dbReference type="Pfam" id="PF01753">
    <property type="entry name" value="zf-MYND"/>
    <property type="match status" value="1"/>
</dbReference>